<gene>
    <name evidence="2" type="ORF">SAMN04488690_2236</name>
</gene>
<feature type="chain" id="PRO_5012054307" evidence="1">
    <location>
        <begin position="24"/>
        <end position="397"/>
    </location>
</feature>
<evidence type="ECO:0000313" key="2">
    <source>
        <dbReference type="EMBL" id="SLM24513.1"/>
    </source>
</evidence>
<feature type="signal peptide" evidence="1">
    <location>
        <begin position="1"/>
        <end position="23"/>
    </location>
</feature>
<protein>
    <submittedName>
        <fullName evidence="2">Uncharacterized protein</fullName>
    </submittedName>
</protein>
<dbReference type="Proteomes" id="UP000191133">
    <property type="component" value="Unassembled WGS sequence"/>
</dbReference>
<evidence type="ECO:0000313" key="3">
    <source>
        <dbReference type="Proteomes" id="UP000191133"/>
    </source>
</evidence>
<accession>A0A1W1GYR4</accession>
<proteinExistence type="predicted"/>
<keyword evidence="1" id="KW-0732">Signal</keyword>
<dbReference type="EMBL" id="FWEU01000003">
    <property type="protein sequence ID" value="SLM24513.1"/>
    <property type="molecule type" value="Genomic_DNA"/>
</dbReference>
<name>A0A1W1GYR4_9GAMM</name>
<sequence>MAALLRMFLVVTALLLATPPAPAAASASTPAPLRCGRYVNAQNDAALVIDSHNRGRRLATGFDLESLQIERDGNGLVLVNLDDGVATALTASADGRRINDTLQDYQLRAPAVCQPVAVNAAGSCLADANRCMARLHAATPPQLLTACQQGVGAACSGLLLGYVDDALLAAASAKGVALATAAPAPCTTDAEREEVLTCRDARRDALAAAVAQASGQAFARGIDPAWVELPAAQRDQLQQLCLQQRAGRFCTEVAEQQLNARDPRAAVQALQVVCDSGRDSACERVEPLQALGAALRLVDATEPPCGLYRADGGTIDAVVFGDDGHATIGSQRSQVRLLDGAIHLRNDHGSDHVLRLLANGDLLGMDAWTGYQRYQRQPGAVRCEAAPTRDTAPSARR</sequence>
<dbReference type="AlphaFoldDB" id="A0A1W1GYR4"/>
<reference evidence="3" key="1">
    <citation type="submission" date="2016-10" db="EMBL/GenBank/DDBJ databases">
        <authorList>
            <person name="Varghese N."/>
        </authorList>
    </citation>
    <scope>NUCLEOTIDE SEQUENCE [LARGE SCALE GENOMIC DNA]</scope>
    <source>
        <strain evidence="3">92MFCol6.1</strain>
    </source>
</reference>
<organism evidence="2 3">
    <name type="scientific">Stenotrophomonas indicatrix</name>
    <dbReference type="NCBI Taxonomy" id="2045451"/>
    <lineage>
        <taxon>Bacteria</taxon>
        <taxon>Pseudomonadati</taxon>
        <taxon>Pseudomonadota</taxon>
        <taxon>Gammaproteobacteria</taxon>
        <taxon>Lysobacterales</taxon>
        <taxon>Lysobacteraceae</taxon>
        <taxon>Stenotrophomonas</taxon>
    </lineage>
</organism>
<dbReference type="RefSeq" id="WP_139784946.1">
    <property type="nucleotide sequence ID" value="NZ_FWEU01000003.1"/>
</dbReference>
<evidence type="ECO:0000256" key="1">
    <source>
        <dbReference type="SAM" id="SignalP"/>
    </source>
</evidence>